<keyword evidence="4" id="KW-0548">Nucleotidyltransferase</keyword>
<dbReference type="Gene3D" id="1.20.272.10">
    <property type="match status" value="1"/>
</dbReference>
<dbReference type="Pfam" id="PF21694">
    <property type="entry name" value="DNA_pol3_delta_C"/>
    <property type="match status" value="1"/>
</dbReference>
<evidence type="ECO:0000256" key="5">
    <source>
        <dbReference type="ARBA" id="ARBA00022705"/>
    </source>
</evidence>
<accession>A0A348ANW8</accession>
<dbReference type="SUPFAM" id="SSF48019">
    <property type="entry name" value="post-AAA+ oligomerization domain-like"/>
    <property type="match status" value="1"/>
</dbReference>
<dbReference type="InterPro" id="IPR027417">
    <property type="entry name" value="P-loop_NTPase"/>
</dbReference>
<evidence type="ECO:0000256" key="3">
    <source>
        <dbReference type="ARBA" id="ARBA00022679"/>
    </source>
</evidence>
<keyword evidence="3" id="KW-0808">Transferase</keyword>
<dbReference type="InterPro" id="IPR048466">
    <property type="entry name" value="DNA_pol3_delta-like_C"/>
</dbReference>
<dbReference type="Proteomes" id="UP000276437">
    <property type="component" value="Chromosome"/>
</dbReference>
<evidence type="ECO:0000313" key="12">
    <source>
        <dbReference type="Proteomes" id="UP000276437"/>
    </source>
</evidence>
<keyword evidence="6" id="KW-0239">DNA-directed DNA polymerase</keyword>
<name>A0A348ANW8_9FIRM</name>
<dbReference type="EC" id="2.7.7.7" evidence="1"/>
<gene>
    <name evidence="11" type="ORF">MAMMFC1_03467</name>
</gene>
<dbReference type="InterPro" id="IPR005790">
    <property type="entry name" value="DNA_polIII_delta"/>
</dbReference>
<evidence type="ECO:0000256" key="6">
    <source>
        <dbReference type="ARBA" id="ARBA00022932"/>
    </source>
</evidence>
<feature type="domain" description="DNA polymerase III delta subunit-like C-terminal" evidence="10">
    <location>
        <begin position="234"/>
        <end position="349"/>
    </location>
</feature>
<evidence type="ECO:0000259" key="9">
    <source>
        <dbReference type="Pfam" id="PF06144"/>
    </source>
</evidence>
<dbReference type="GO" id="GO:0003887">
    <property type="term" value="F:DNA-directed DNA polymerase activity"/>
    <property type="evidence" value="ECO:0007669"/>
    <property type="project" value="UniProtKB-KW"/>
</dbReference>
<evidence type="ECO:0000256" key="8">
    <source>
        <dbReference type="ARBA" id="ARBA00049244"/>
    </source>
</evidence>
<keyword evidence="5" id="KW-0235">DNA replication</keyword>
<comment type="catalytic activity">
    <reaction evidence="8">
        <text>DNA(n) + a 2'-deoxyribonucleoside 5'-triphosphate = DNA(n+1) + diphosphate</text>
        <dbReference type="Rhea" id="RHEA:22508"/>
        <dbReference type="Rhea" id="RHEA-COMP:17339"/>
        <dbReference type="Rhea" id="RHEA-COMP:17340"/>
        <dbReference type="ChEBI" id="CHEBI:33019"/>
        <dbReference type="ChEBI" id="CHEBI:61560"/>
        <dbReference type="ChEBI" id="CHEBI:173112"/>
        <dbReference type="EC" id="2.7.7.7"/>
    </reaction>
</comment>
<dbReference type="KEGG" id="mana:MAMMFC1_03467"/>
<organism evidence="11 12">
    <name type="scientific">Methylomusa anaerophila</name>
    <dbReference type="NCBI Taxonomy" id="1930071"/>
    <lineage>
        <taxon>Bacteria</taxon>
        <taxon>Bacillati</taxon>
        <taxon>Bacillota</taxon>
        <taxon>Negativicutes</taxon>
        <taxon>Selenomonadales</taxon>
        <taxon>Sporomusaceae</taxon>
        <taxon>Methylomusa</taxon>
    </lineage>
</organism>
<reference evidence="11 12" key="1">
    <citation type="journal article" date="2018" name="Int. J. Syst. Evol. Microbiol.">
        <title>Methylomusa anaerophila gen. nov., sp. nov., an anaerobic methanol-utilizing bacterium isolated from a microbial fuel cell.</title>
        <authorList>
            <person name="Amano N."/>
            <person name="Yamamuro A."/>
            <person name="Miyahara M."/>
            <person name="Kouzuma A."/>
            <person name="Abe T."/>
            <person name="Watanabe K."/>
        </authorList>
    </citation>
    <scope>NUCLEOTIDE SEQUENCE [LARGE SCALE GENOMIC DNA]</scope>
    <source>
        <strain evidence="11 12">MMFC1</strain>
    </source>
</reference>
<dbReference type="AlphaFoldDB" id="A0A348ANW8"/>
<dbReference type="Gene3D" id="1.10.8.60">
    <property type="match status" value="1"/>
</dbReference>
<dbReference type="PANTHER" id="PTHR34388">
    <property type="entry name" value="DNA POLYMERASE III SUBUNIT DELTA"/>
    <property type="match status" value="1"/>
</dbReference>
<comment type="similarity">
    <text evidence="7">Belongs to the DNA polymerase HolA subunit family.</text>
</comment>
<evidence type="ECO:0000256" key="1">
    <source>
        <dbReference type="ARBA" id="ARBA00012417"/>
    </source>
</evidence>
<proteinExistence type="inferred from homology"/>
<dbReference type="EMBL" id="AP018449">
    <property type="protein sequence ID" value="BBB92766.1"/>
    <property type="molecule type" value="Genomic_DNA"/>
</dbReference>
<protein>
    <recommendedName>
        <fullName evidence="2">DNA polymerase III subunit delta</fullName>
        <ecNumber evidence="1">2.7.7.7</ecNumber>
    </recommendedName>
</protein>
<dbReference type="Pfam" id="PF06144">
    <property type="entry name" value="DNA_pol3_delta"/>
    <property type="match status" value="1"/>
</dbReference>
<evidence type="ECO:0000256" key="4">
    <source>
        <dbReference type="ARBA" id="ARBA00022695"/>
    </source>
</evidence>
<keyword evidence="12" id="KW-1185">Reference proteome</keyword>
<sequence>MDYKAALEKIRQGQVAPVYLIHGEETYLIRMLEQAILDSVLEPDTKDMNLTTFCGDPDLYEMINAIDMIPFMGGNNLIIIRETALFCSGRKTSKAETDPNVTGIGTEKADPSLENLIKTISNMPSSSYAVFIAGAKPDKRRKIYKSVEKYGAIVEAAPLRGKDLRFWLTERLRELNATMTPEAQAYLLDAVSMMPQVSLDFIDNELAKVILYTQDMPSVNLVSLREILSAVPEISVFAMLESLSQRQIQSALSLLGEQLNAGEHPIKLLGLLARQIRQLLQAKEMVNLGLSSRDIANSLKIPPFVGEKLMKQSKSFSINKLEHSLLQLAEADRDLKSSRTGPMILEKIIIELCQ</sequence>
<dbReference type="Gene3D" id="3.40.50.300">
    <property type="entry name" value="P-loop containing nucleotide triphosphate hydrolases"/>
    <property type="match status" value="1"/>
</dbReference>
<dbReference type="GO" id="GO:0009360">
    <property type="term" value="C:DNA polymerase III complex"/>
    <property type="evidence" value="ECO:0007669"/>
    <property type="project" value="InterPro"/>
</dbReference>
<dbReference type="NCBIfam" id="TIGR01128">
    <property type="entry name" value="holA"/>
    <property type="match status" value="1"/>
</dbReference>
<evidence type="ECO:0000256" key="7">
    <source>
        <dbReference type="ARBA" id="ARBA00034754"/>
    </source>
</evidence>
<dbReference type="GO" id="GO:0003677">
    <property type="term" value="F:DNA binding"/>
    <property type="evidence" value="ECO:0007669"/>
    <property type="project" value="InterPro"/>
</dbReference>
<evidence type="ECO:0000313" key="11">
    <source>
        <dbReference type="EMBL" id="BBB92766.1"/>
    </source>
</evidence>
<dbReference type="GO" id="GO:0006261">
    <property type="term" value="P:DNA-templated DNA replication"/>
    <property type="evidence" value="ECO:0007669"/>
    <property type="project" value="TreeGrafter"/>
</dbReference>
<dbReference type="SUPFAM" id="SSF52540">
    <property type="entry name" value="P-loop containing nucleoside triphosphate hydrolases"/>
    <property type="match status" value="1"/>
</dbReference>
<dbReference type="RefSeq" id="WP_126309690.1">
    <property type="nucleotide sequence ID" value="NZ_AP018449.1"/>
</dbReference>
<dbReference type="OrthoDB" id="9775929at2"/>
<evidence type="ECO:0000256" key="2">
    <source>
        <dbReference type="ARBA" id="ARBA00017703"/>
    </source>
</evidence>
<dbReference type="PANTHER" id="PTHR34388:SF1">
    <property type="entry name" value="DNA POLYMERASE III SUBUNIT DELTA"/>
    <property type="match status" value="1"/>
</dbReference>
<dbReference type="InterPro" id="IPR010372">
    <property type="entry name" value="DNA_pol3_delta_N"/>
</dbReference>
<feature type="domain" description="DNA polymerase III delta N-terminal" evidence="9">
    <location>
        <begin position="19"/>
        <end position="156"/>
    </location>
</feature>
<evidence type="ECO:0000259" key="10">
    <source>
        <dbReference type="Pfam" id="PF21694"/>
    </source>
</evidence>
<dbReference type="InterPro" id="IPR008921">
    <property type="entry name" value="DNA_pol3_clamp-load_cplx_C"/>
</dbReference>